<feature type="domain" description="Chitin-binding type-2" evidence="1">
    <location>
        <begin position="175"/>
        <end position="233"/>
    </location>
</feature>
<dbReference type="KEGG" id="dan:6507130"/>
<dbReference type="Pfam" id="PF01607">
    <property type="entry name" value="CBM_14"/>
    <property type="match status" value="4"/>
</dbReference>
<dbReference type="InParanoid" id="B3M4M4"/>
<organism evidence="2 3">
    <name type="scientific">Drosophila ananassae</name>
    <name type="common">Fruit fly</name>
    <dbReference type="NCBI Taxonomy" id="7217"/>
    <lineage>
        <taxon>Eukaryota</taxon>
        <taxon>Metazoa</taxon>
        <taxon>Ecdysozoa</taxon>
        <taxon>Arthropoda</taxon>
        <taxon>Hexapoda</taxon>
        <taxon>Insecta</taxon>
        <taxon>Pterygota</taxon>
        <taxon>Neoptera</taxon>
        <taxon>Endopterygota</taxon>
        <taxon>Diptera</taxon>
        <taxon>Brachycera</taxon>
        <taxon>Muscomorpha</taxon>
        <taxon>Ephydroidea</taxon>
        <taxon>Drosophilidae</taxon>
        <taxon>Drosophila</taxon>
        <taxon>Sophophora</taxon>
    </lineage>
</organism>
<feature type="domain" description="Chitin-binding type-2" evidence="1">
    <location>
        <begin position="57"/>
        <end position="115"/>
    </location>
</feature>
<feature type="domain" description="Chitin-binding type-2" evidence="1">
    <location>
        <begin position="116"/>
        <end position="173"/>
    </location>
</feature>
<dbReference type="Proteomes" id="UP000007801">
    <property type="component" value="Unassembled WGS sequence"/>
</dbReference>
<dbReference type="Gene3D" id="2.170.140.10">
    <property type="entry name" value="Chitin binding domain"/>
    <property type="match status" value="2"/>
</dbReference>
<dbReference type="PROSITE" id="PS50940">
    <property type="entry name" value="CHIT_BIND_II"/>
    <property type="match status" value="4"/>
</dbReference>
<feature type="domain" description="Chitin-binding type-2" evidence="1">
    <location>
        <begin position="238"/>
        <end position="305"/>
    </location>
</feature>
<evidence type="ECO:0000259" key="1">
    <source>
        <dbReference type="PROSITE" id="PS50940"/>
    </source>
</evidence>
<reference evidence="2 3" key="1">
    <citation type="journal article" date="2007" name="Nature">
        <title>Evolution of genes and genomes on the Drosophila phylogeny.</title>
        <authorList>
            <consortium name="Drosophila 12 Genomes Consortium"/>
            <person name="Clark A.G."/>
            <person name="Eisen M.B."/>
            <person name="Smith D.R."/>
            <person name="Bergman C.M."/>
            <person name="Oliver B."/>
            <person name="Markow T.A."/>
            <person name="Kaufman T.C."/>
            <person name="Kellis M."/>
            <person name="Gelbart W."/>
            <person name="Iyer V.N."/>
            <person name="Pollard D.A."/>
            <person name="Sackton T.B."/>
            <person name="Larracuente A.M."/>
            <person name="Singh N.D."/>
            <person name="Abad J.P."/>
            <person name="Abt D.N."/>
            <person name="Adryan B."/>
            <person name="Aguade M."/>
            <person name="Akashi H."/>
            <person name="Anderson W.W."/>
            <person name="Aquadro C.F."/>
            <person name="Ardell D.H."/>
            <person name="Arguello R."/>
            <person name="Artieri C.G."/>
            <person name="Barbash D.A."/>
            <person name="Barker D."/>
            <person name="Barsanti P."/>
            <person name="Batterham P."/>
            <person name="Batzoglou S."/>
            <person name="Begun D."/>
            <person name="Bhutkar A."/>
            <person name="Blanco E."/>
            <person name="Bosak S.A."/>
            <person name="Bradley R.K."/>
            <person name="Brand A.D."/>
            <person name="Brent M.R."/>
            <person name="Brooks A.N."/>
            <person name="Brown R.H."/>
            <person name="Butlin R.K."/>
            <person name="Caggese C."/>
            <person name="Calvi B.R."/>
            <person name="Bernardo de Carvalho A."/>
            <person name="Caspi A."/>
            <person name="Castrezana S."/>
            <person name="Celniker S.E."/>
            <person name="Chang J.L."/>
            <person name="Chapple C."/>
            <person name="Chatterji S."/>
            <person name="Chinwalla A."/>
            <person name="Civetta A."/>
            <person name="Clifton S.W."/>
            <person name="Comeron J.M."/>
            <person name="Costello J.C."/>
            <person name="Coyne J.A."/>
            <person name="Daub J."/>
            <person name="David R.G."/>
            <person name="Delcher A.L."/>
            <person name="Delehaunty K."/>
            <person name="Do C.B."/>
            <person name="Ebling H."/>
            <person name="Edwards K."/>
            <person name="Eickbush T."/>
            <person name="Evans J.D."/>
            <person name="Filipski A."/>
            <person name="Findeiss S."/>
            <person name="Freyhult E."/>
            <person name="Fulton L."/>
            <person name="Fulton R."/>
            <person name="Garcia A.C."/>
            <person name="Gardiner A."/>
            <person name="Garfield D.A."/>
            <person name="Garvin B.E."/>
            <person name="Gibson G."/>
            <person name="Gilbert D."/>
            <person name="Gnerre S."/>
            <person name="Godfrey J."/>
            <person name="Good R."/>
            <person name="Gotea V."/>
            <person name="Gravely B."/>
            <person name="Greenberg A.J."/>
            <person name="Griffiths-Jones S."/>
            <person name="Gross S."/>
            <person name="Guigo R."/>
            <person name="Gustafson E.A."/>
            <person name="Haerty W."/>
            <person name="Hahn M.W."/>
            <person name="Halligan D.L."/>
            <person name="Halpern A.L."/>
            <person name="Halter G.M."/>
            <person name="Han M.V."/>
            <person name="Heger A."/>
            <person name="Hillier L."/>
            <person name="Hinrichs A.S."/>
            <person name="Holmes I."/>
            <person name="Hoskins R.A."/>
            <person name="Hubisz M.J."/>
            <person name="Hultmark D."/>
            <person name="Huntley M.A."/>
            <person name="Jaffe D.B."/>
            <person name="Jagadeeshan S."/>
            <person name="Jeck W.R."/>
            <person name="Johnson J."/>
            <person name="Jones C.D."/>
            <person name="Jordan W.C."/>
            <person name="Karpen G.H."/>
            <person name="Kataoka E."/>
            <person name="Keightley P.D."/>
            <person name="Kheradpour P."/>
            <person name="Kirkness E.F."/>
            <person name="Koerich L.B."/>
            <person name="Kristiansen K."/>
            <person name="Kudrna D."/>
            <person name="Kulathinal R.J."/>
            <person name="Kumar S."/>
            <person name="Kwok R."/>
            <person name="Lander E."/>
            <person name="Langley C.H."/>
            <person name="Lapoint R."/>
            <person name="Lazzaro B.P."/>
            <person name="Lee S.J."/>
            <person name="Levesque L."/>
            <person name="Li R."/>
            <person name="Lin C.F."/>
            <person name="Lin M.F."/>
            <person name="Lindblad-Toh K."/>
            <person name="Llopart A."/>
            <person name="Long M."/>
            <person name="Low L."/>
            <person name="Lozovsky E."/>
            <person name="Lu J."/>
            <person name="Luo M."/>
            <person name="Machado C.A."/>
            <person name="Makalowski W."/>
            <person name="Marzo M."/>
            <person name="Matsuda M."/>
            <person name="Matzkin L."/>
            <person name="McAllister B."/>
            <person name="McBride C.S."/>
            <person name="McKernan B."/>
            <person name="McKernan K."/>
            <person name="Mendez-Lago M."/>
            <person name="Minx P."/>
            <person name="Mollenhauer M.U."/>
            <person name="Montooth K."/>
            <person name="Mount S.M."/>
            <person name="Mu X."/>
            <person name="Myers E."/>
            <person name="Negre B."/>
            <person name="Newfeld S."/>
            <person name="Nielsen R."/>
            <person name="Noor M.A."/>
            <person name="O'Grady P."/>
            <person name="Pachter L."/>
            <person name="Papaceit M."/>
            <person name="Parisi M.J."/>
            <person name="Parisi M."/>
            <person name="Parts L."/>
            <person name="Pedersen J.S."/>
            <person name="Pesole G."/>
            <person name="Phillippy A.M."/>
            <person name="Ponting C.P."/>
            <person name="Pop M."/>
            <person name="Porcelli D."/>
            <person name="Powell J.R."/>
            <person name="Prohaska S."/>
            <person name="Pruitt K."/>
            <person name="Puig M."/>
            <person name="Quesneville H."/>
            <person name="Ram K.R."/>
            <person name="Rand D."/>
            <person name="Rasmussen M.D."/>
            <person name="Reed L.K."/>
            <person name="Reenan R."/>
            <person name="Reily A."/>
            <person name="Remington K.A."/>
            <person name="Rieger T.T."/>
            <person name="Ritchie M.G."/>
            <person name="Robin C."/>
            <person name="Rogers Y.H."/>
            <person name="Rohde C."/>
            <person name="Rozas J."/>
            <person name="Rubenfield M.J."/>
            <person name="Ruiz A."/>
            <person name="Russo S."/>
            <person name="Salzberg S.L."/>
            <person name="Sanchez-Gracia A."/>
            <person name="Saranga D.J."/>
            <person name="Sato H."/>
            <person name="Schaeffer S.W."/>
            <person name="Schatz M.C."/>
            <person name="Schlenke T."/>
            <person name="Schwartz R."/>
            <person name="Segarra C."/>
            <person name="Singh R.S."/>
            <person name="Sirot L."/>
            <person name="Sirota M."/>
            <person name="Sisneros N.B."/>
            <person name="Smith C.D."/>
            <person name="Smith T.F."/>
            <person name="Spieth J."/>
            <person name="Stage D.E."/>
            <person name="Stark A."/>
            <person name="Stephan W."/>
            <person name="Strausberg R.L."/>
            <person name="Strempel S."/>
            <person name="Sturgill D."/>
            <person name="Sutton G."/>
            <person name="Sutton G.G."/>
            <person name="Tao W."/>
            <person name="Teichmann S."/>
            <person name="Tobari Y.N."/>
            <person name="Tomimura Y."/>
            <person name="Tsolas J.M."/>
            <person name="Valente V.L."/>
            <person name="Venter E."/>
            <person name="Venter J.C."/>
            <person name="Vicario S."/>
            <person name="Vieira F.G."/>
            <person name="Vilella A.J."/>
            <person name="Villasante A."/>
            <person name="Walenz B."/>
            <person name="Wang J."/>
            <person name="Wasserman M."/>
            <person name="Watts T."/>
            <person name="Wilson D."/>
            <person name="Wilson R.K."/>
            <person name="Wing R.A."/>
            <person name="Wolfner M.F."/>
            <person name="Wong A."/>
            <person name="Wong G.K."/>
            <person name="Wu C.I."/>
            <person name="Wu G."/>
            <person name="Yamamoto D."/>
            <person name="Yang H.P."/>
            <person name="Yang S.P."/>
            <person name="Yorke J.A."/>
            <person name="Yoshida K."/>
            <person name="Zdobnov E."/>
            <person name="Zhang P."/>
            <person name="Zhang Y."/>
            <person name="Zimin A.V."/>
            <person name="Baldwin J."/>
            <person name="Abdouelleil A."/>
            <person name="Abdulkadir J."/>
            <person name="Abebe A."/>
            <person name="Abera B."/>
            <person name="Abreu J."/>
            <person name="Acer S.C."/>
            <person name="Aftuck L."/>
            <person name="Alexander A."/>
            <person name="An P."/>
            <person name="Anderson E."/>
            <person name="Anderson S."/>
            <person name="Arachi H."/>
            <person name="Azer M."/>
            <person name="Bachantsang P."/>
            <person name="Barry A."/>
            <person name="Bayul T."/>
            <person name="Berlin A."/>
            <person name="Bessette D."/>
            <person name="Bloom T."/>
            <person name="Blye J."/>
            <person name="Boguslavskiy L."/>
            <person name="Bonnet C."/>
            <person name="Boukhgalter B."/>
            <person name="Bourzgui I."/>
            <person name="Brown A."/>
            <person name="Cahill P."/>
            <person name="Channer S."/>
            <person name="Cheshatsang Y."/>
            <person name="Chuda L."/>
            <person name="Citroen M."/>
            <person name="Collymore A."/>
            <person name="Cooke P."/>
            <person name="Costello M."/>
            <person name="D'Aco K."/>
            <person name="Daza R."/>
            <person name="De Haan G."/>
            <person name="DeGray S."/>
            <person name="DeMaso C."/>
            <person name="Dhargay N."/>
            <person name="Dooley K."/>
            <person name="Dooley E."/>
            <person name="Doricent M."/>
            <person name="Dorje P."/>
            <person name="Dorjee K."/>
            <person name="Dupes A."/>
            <person name="Elong R."/>
            <person name="Falk J."/>
            <person name="Farina A."/>
            <person name="Faro S."/>
            <person name="Ferguson D."/>
            <person name="Fisher S."/>
            <person name="Foley C.D."/>
            <person name="Franke A."/>
            <person name="Friedrich D."/>
            <person name="Gadbois L."/>
            <person name="Gearin G."/>
            <person name="Gearin C.R."/>
            <person name="Giannoukos G."/>
            <person name="Goode T."/>
            <person name="Graham J."/>
            <person name="Grandbois E."/>
            <person name="Grewal S."/>
            <person name="Gyaltsen K."/>
            <person name="Hafez N."/>
            <person name="Hagos B."/>
            <person name="Hall J."/>
            <person name="Henson C."/>
            <person name="Hollinger A."/>
            <person name="Honan T."/>
            <person name="Huard M.D."/>
            <person name="Hughes L."/>
            <person name="Hurhula B."/>
            <person name="Husby M.E."/>
            <person name="Kamat A."/>
            <person name="Kanga B."/>
            <person name="Kashin S."/>
            <person name="Khazanovich D."/>
            <person name="Kisner P."/>
            <person name="Lance K."/>
            <person name="Lara M."/>
            <person name="Lee W."/>
            <person name="Lennon N."/>
            <person name="Letendre F."/>
            <person name="LeVine R."/>
            <person name="Lipovsky A."/>
            <person name="Liu X."/>
            <person name="Liu J."/>
            <person name="Liu S."/>
            <person name="Lokyitsang T."/>
            <person name="Lokyitsang Y."/>
            <person name="Lubonja R."/>
            <person name="Lui A."/>
            <person name="MacDonald P."/>
            <person name="Magnisalis V."/>
            <person name="Maru K."/>
            <person name="Matthews C."/>
            <person name="McCusker W."/>
            <person name="McDonough S."/>
            <person name="Mehta T."/>
            <person name="Meldrim J."/>
            <person name="Meneus L."/>
            <person name="Mihai O."/>
            <person name="Mihalev A."/>
            <person name="Mihova T."/>
            <person name="Mittelman R."/>
            <person name="Mlenga V."/>
            <person name="Montmayeur A."/>
            <person name="Mulrain L."/>
            <person name="Navidi A."/>
            <person name="Naylor J."/>
            <person name="Negash T."/>
            <person name="Nguyen T."/>
            <person name="Nguyen N."/>
            <person name="Nicol R."/>
            <person name="Norbu C."/>
            <person name="Norbu N."/>
            <person name="Novod N."/>
            <person name="O'Neill B."/>
            <person name="Osman S."/>
            <person name="Markiewicz E."/>
            <person name="Oyono O.L."/>
            <person name="Patti C."/>
            <person name="Phunkhang P."/>
            <person name="Pierre F."/>
            <person name="Priest M."/>
            <person name="Raghuraman S."/>
            <person name="Rege F."/>
            <person name="Reyes R."/>
            <person name="Rise C."/>
            <person name="Rogov P."/>
            <person name="Ross K."/>
            <person name="Ryan E."/>
            <person name="Settipalli S."/>
            <person name="Shea T."/>
            <person name="Sherpa N."/>
            <person name="Shi L."/>
            <person name="Shih D."/>
            <person name="Sparrow T."/>
            <person name="Spaulding J."/>
            <person name="Stalker J."/>
            <person name="Stange-Thomann N."/>
            <person name="Stavropoulos S."/>
            <person name="Stone C."/>
            <person name="Strader C."/>
            <person name="Tesfaye S."/>
            <person name="Thomson T."/>
            <person name="Thoulutsang Y."/>
            <person name="Thoulutsang D."/>
            <person name="Topham K."/>
            <person name="Topping I."/>
            <person name="Tsamla T."/>
            <person name="Vassiliev H."/>
            <person name="Vo A."/>
            <person name="Wangchuk T."/>
            <person name="Wangdi T."/>
            <person name="Weiand M."/>
            <person name="Wilkinson J."/>
            <person name="Wilson A."/>
            <person name="Yadav S."/>
            <person name="Young G."/>
            <person name="Yu Q."/>
            <person name="Zembek L."/>
            <person name="Zhong D."/>
            <person name="Zimmer A."/>
            <person name="Zwirko Z."/>
            <person name="Jaffe D.B."/>
            <person name="Alvarez P."/>
            <person name="Brockman W."/>
            <person name="Butler J."/>
            <person name="Chin C."/>
            <person name="Gnerre S."/>
            <person name="Grabherr M."/>
            <person name="Kleber M."/>
            <person name="Mauceli E."/>
            <person name="MacCallum I."/>
        </authorList>
    </citation>
    <scope>NUCLEOTIDE SEQUENCE [LARGE SCALE GENOMIC DNA]</scope>
    <source>
        <strain evidence="3">Tucson 14024-0371.13</strain>
    </source>
</reference>
<gene>
    <name evidence="2" type="primary">Dana\GF24498</name>
    <name evidence="2" type="synonym">dana_GLEANR_9214</name>
    <name evidence="2" type="ORF">GF24498</name>
</gene>
<evidence type="ECO:0000313" key="2">
    <source>
        <dbReference type="EMBL" id="EDV39423.2"/>
    </source>
</evidence>
<dbReference type="eggNOG" id="ENOG502T86H">
    <property type="taxonomic scope" value="Eukaryota"/>
</dbReference>
<dbReference type="InterPro" id="IPR036508">
    <property type="entry name" value="Chitin-bd_dom_sf"/>
</dbReference>
<keyword evidence="3" id="KW-1185">Reference proteome</keyword>
<accession>B3M4M4</accession>
<dbReference type="GeneID" id="6507130"/>
<dbReference type="GO" id="GO:0005576">
    <property type="term" value="C:extracellular region"/>
    <property type="evidence" value="ECO:0007669"/>
    <property type="project" value="InterPro"/>
</dbReference>
<dbReference type="InterPro" id="IPR002557">
    <property type="entry name" value="Chitin-bd_dom"/>
</dbReference>
<dbReference type="SMART" id="SM00494">
    <property type="entry name" value="ChtBD2"/>
    <property type="match status" value="4"/>
</dbReference>
<dbReference type="SUPFAM" id="SSF57625">
    <property type="entry name" value="Invertebrate chitin-binding proteins"/>
    <property type="match status" value="3"/>
</dbReference>
<dbReference type="AlphaFoldDB" id="B3M4M4"/>
<proteinExistence type="predicted"/>
<protein>
    <recommendedName>
        <fullName evidence="1">Chitin-binding type-2 domain-containing protein</fullName>
    </recommendedName>
</protein>
<dbReference type="OrthoDB" id="7886528at2759"/>
<dbReference type="STRING" id="7217.B3M4M4"/>
<dbReference type="HOGENOM" id="CLU_045312_1_0_1"/>
<sequence>MDFYKRRTWPLQKVSLTESVYTSFKMPGLKISWLVHSLVLTVMVHLSTQTEHLNSTLDICRLFANGAKIRKPGGCTEYLECNNHVQSSETACSGRTPYFRLKTQKCDTKVDDSYCKTPCTSKTQGYVGDSINCAHWHLCEGSKSMATGSCPVGQYFDKVSGACVYPKDTVCVATFELCDIAPMNVPFRDEYNCNKYFSCDKDAKLVTNTCEAGKYFNVATGSCVAKKDVVCEDHPVPDDVCGTKKLAFRNKFVSDQSTCRGYFYCRDLGSGIPDTNPTFFQCGEEYFFNEERQACMPRDSQKCSQDRCDGREDGHFEIAETKGCHDYYVCKDGREDEIRSCEDKYFDVATQQCTDTVKSYGACSA</sequence>
<evidence type="ECO:0000313" key="3">
    <source>
        <dbReference type="Proteomes" id="UP000007801"/>
    </source>
</evidence>
<name>B3M4M4_DROAN</name>
<dbReference type="EMBL" id="CH902618">
    <property type="protein sequence ID" value="EDV39423.2"/>
    <property type="molecule type" value="Genomic_DNA"/>
</dbReference>
<dbReference type="GO" id="GO:0008061">
    <property type="term" value="F:chitin binding"/>
    <property type="evidence" value="ECO:0007669"/>
    <property type="project" value="InterPro"/>
</dbReference>